<dbReference type="Gene3D" id="3.30.110.10">
    <property type="entry name" value="Translation initiation factor 3 (IF-3), C-terminal domain"/>
    <property type="match status" value="1"/>
</dbReference>
<accession>A0A1F4WH72</accession>
<dbReference type="GO" id="GO:0003743">
    <property type="term" value="F:translation initiation factor activity"/>
    <property type="evidence" value="ECO:0007669"/>
    <property type="project" value="UniProtKB-UniRule"/>
</dbReference>
<evidence type="ECO:0000259" key="5">
    <source>
        <dbReference type="Pfam" id="PF00707"/>
    </source>
</evidence>
<protein>
    <recommendedName>
        <fullName evidence="4">Translation initiation factor IF-3</fullName>
    </recommendedName>
</protein>
<keyword evidence="2 7" id="KW-0396">Initiation factor</keyword>
<evidence type="ECO:0000256" key="1">
    <source>
        <dbReference type="ARBA" id="ARBA00005439"/>
    </source>
</evidence>
<evidence type="ECO:0000259" key="6">
    <source>
        <dbReference type="Pfam" id="PF05198"/>
    </source>
</evidence>
<dbReference type="Pfam" id="PF05198">
    <property type="entry name" value="IF3_N"/>
    <property type="match status" value="1"/>
</dbReference>
<dbReference type="NCBIfam" id="TIGR00168">
    <property type="entry name" value="infC"/>
    <property type="match status" value="1"/>
</dbReference>
<dbReference type="InterPro" id="IPR019814">
    <property type="entry name" value="Translation_initiation_fac_3_N"/>
</dbReference>
<dbReference type="EMBL" id="MEWA01000033">
    <property type="protein sequence ID" value="OGC68716.1"/>
    <property type="molecule type" value="Genomic_DNA"/>
</dbReference>
<proteinExistence type="inferred from homology"/>
<evidence type="ECO:0000256" key="4">
    <source>
        <dbReference type="NCBIfam" id="TIGR00168"/>
    </source>
</evidence>
<name>A0A1F4WH72_UNCKA</name>
<gene>
    <name evidence="7" type="ORF">A2415_02060</name>
</gene>
<evidence type="ECO:0000313" key="7">
    <source>
        <dbReference type="EMBL" id="OGC68716.1"/>
    </source>
</evidence>
<dbReference type="GO" id="GO:0005737">
    <property type="term" value="C:cytoplasm"/>
    <property type="evidence" value="ECO:0007669"/>
    <property type="project" value="UniProtKB-ARBA"/>
</dbReference>
<keyword evidence="3" id="KW-0648">Protein biosynthesis</keyword>
<sequence>MDRYYEINNRIKAAELRVITGEGENLGVMKTSDALNLARGKELDLIVVTPNSVPPVAKLLDFKKFLYLEKKKKSTVKSRKSGLKEIKMGPSTGEGDVNRQIERAKEFISEGNRVKVTITLRGRENLYPDIAFDKIRKFQAALEETAKPEADARQMGNMISMVLVAK</sequence>
<evidence type="ECO:0000256" key="2">
    <source>
        <dbReference type="ARBA" id="ARBA00022540"/>
    </source>
</evidence>
<dbReference type="InterPro" id="IPR036787">
    <property type="entry name" value="T_IF-3_N_sf"/>
</dbReference>
<dbReference type="InterPro" id="IPR019815">
    <property type="entry name" value="Translation_initiation_fac_3_C"/>
</dbReference>
<feature type="domain" description="Translation initiation factor 3 N-terminal" evidence="6">
    <location>
        <begin position="7"/>
        <end position="74"/>
    </location>
</feature>
<evidence type="ECO:0000313" key="8">
    <source>
        <dbReference type="Proteomes" id="UP000179113"/>
    </source>
</evidence>
<dbReference type="Gene3D" id="3.10.20.80">
    <property type="entry name" value="Translation initiation factor 3 (IF-3), N-terminal domain"/>
    <property type="match status" value="1"/>
</dbReference>
<dbReference type="GO" id="GO:0043022">
    <property type="term" value="F:ribosome binding"/>
    <property type="evidence" value="ECO:0007669"/>
    <property type="project" value="TreeGrafter"/>
</dbReference>
<feature type="domain" description="Translation initiation factor 3 C-terminal" evidence="5">
    <location>
        <begin position="83"/>
        <end position="165"/>
    </location>
</feature>
<comment type="caution">
    <text evidence="7">The sequence shown here is derived from an EMBL/GenBank/DDBJ whole genome shotgun (WGS) entry which is preliminary data.</text>
</comment>
<reference evidence="7 8" key="1">
    <citation type="journal article" date="2016" name="Nat. Commun.">
        <title>Thousands of microbial genomes shed light on interconnected biogeochemical processes in an aquifer system.</title>
        <authorList>
            <person name="Anantharaman K."/>
            <person name="Brown C.T."/>
            <person name="Hug L.A."/>
            <person name="Sharon I."/>
            <person name="Castelle C.J."/>
            <person name="Probst A.J."/>
            <person name="Thomas B.C."/>
            <person name="Singh A."/>
            <person name="Wilkins M.J."/>
            <person name="Karaoz U."/>
            <person name="Brodie E.L."/>
            <person name="Williams K.H."/>
            <person name="Hubbard S.S."/>
            <person name="Banfield J.F."/>
        </authorList>
    </citation>
    <scope>NUCLEOTIDE SEQUENCE [LARGE SCALE GENOMIC DNA]</scope>
</reference>
<dbReference type="InterPro" id="IPR001288">
    <property type="entry name" value="Translation_initiation_fac_3"/>
</dbReference>
<dbReference type="SUPFAM" id="SSF55200">
    <property type="entry name" value="Translation initiation factor IF3, C-terminal domain"/>
    <property type="match status" value="1"/>
</dbReference>
<dbReference type="AlphaFoldDB" id="A0A1F4WH72"/>
<dbReference type="GO" id="GO:0032790">
    <property type="term" value="P:ribosome disassembly"/>
    <property type="evidence" value="ECO:0007669"/>
    <property type="project" value="TreeGrafter"/>
</dbReference>
<organism evidence="7 8">
    <name type="scientific">candidate division WWE3 bacterium RIFOXYC1_FULL_39_7</name>
    <dbReference type="NCBI Taxonomy" id="1802643"/>
    <lineage>
        <taxon>Bacteria</taxon>
        <taxon>Katanobacteria</taxon>
    </lineage>
</organism>
<comment type="similarity">
    <text evidence="1">Belongs to the IF-3 family.</text>
</comment>
<dbReference type="PANTHER" id="PTHR10938">
    <property type="entry name" value="TRANSLATION INITIATION FACTOR IF-3"/>
    <property type="match status" value="1"/>
</dbReference>
<evidence type="ECO:0000256" key="3">
    <source>
        <dbReference type="ARBA" id="ARBA00022917"/>
    </source>
</evidence>
<dbReference type="Proteomes" id="UP000179113">
    <property type="component" value="Unassembled WGS sequence"/>
</dbReference>
<dbReference type="InterPro" id="IPR036788">
    <property type="entry name" value="T_IF-3_C_sf"/>
</dbReference>
<dbReference type="Pfam" id="PF00707">
    <property type="entry name" value="IF3_C"/>
    <property type="match status" value="1"/>
</dbReference>
<dbReference type="SUPFAM" id="SSF54364">
    <property type="entry name" value="Translation initiation factor IF3, N-terminal domain"/>
    <property type="match status" value="1"/>
</dbReference>
<dbReference type="PANTHER" id="PTHR10938:SF0">
    <property type="entry name" value="TRANSLATION INITIATION FACTOR IF-3, MITOCHONDRIAL"/>
    <property type="match status" value="1"/>
</dbReference>